<evidence type="ECO:0000313" key="3">
    <source>
        <dbReference type="Proteomes" id="UP000029736"/>
    </source>
</evidence>
<dbReference type="Pfam" id="PF12867">
    <property type="entry name" value="DinB_2"/>
    <property type="match status" value="1"/>
</dbReference>
<reference evidence="2 3" key="1">
    <citation type="journal article" date="2014" name="Int. J. Syst. Evol. Microbiol.">
        <title>Phaeodactylibacter xiamenensis gen. nov., sp. nov., a member of the family Saprospiraceae isolated from the marine alga Phaeodactylum tricornutum.</title>
        <authorList>
            <person name="Chen Z.Jr."/>
            <person name="Lei X."/>
            <person name="Lai Q."/>
            <person name="Li Y."/>
            <person name="Zhang B."/>
            <person name="Zhang J."/>
            <person name="Zhang H."/>
            <person name="Yang L."/>
            <person name="Zheng W."/>
            <person name="Tian Y."/>
            <person name="Yu Z."/>
            <person name="Xu H.Jr."/>
            <person name="Zheng T."/>
        </authorList>
    </citation>
    <scope>NUCLEOTIDE SEQUENCE [LARGE SCALE GENOMIC DNA]</scope>
    <source>
        <strain evidence="2 3">KD52</strain>
    </source>
</reference>
<dbReference type="InterPro" id="IPR034660">
    <property type="entry name" value="DinB/YfiT-like"/>
</dbReference>
<dbReference type="OrthoDB" id="9814103at2"/>
<dbReference type="RefSeq" id="WP_044229611.1">
    <property type="nucleotide sequence ID" value="NZ_JBKAGJ010000058.1"/>
</dbReference>
<protein>
    <recommendedName>
        <fullName evidence="1">DinB-like domain-containing protein</fullName>
    </recommendedName>
</protein>
<accession>A0A098RXY8</accession>
<dbReference type="SUPFAM" id="SSF109854">
    <property type="entry name" value="DinB/YfiT-like putative metalloenzymes"/>
    <property type="match status" value="1"/>
</dbReference>
<organism evidence="2 3">
    <name type="scientific">Phaeodactylibacter xiamenensis</name>
    <dbReference type="NCBI Taxonomy" id="1524460"/>
    <lineage>
        <taxon>Bacteria</taxon>
        <taxon>Pseudomonadati</taxon>
        <taxon>Bacteroidota</taxon>
        <taxon>Saprospiria</taxon>
        <taxon>Saprospirales</taxon>
        <taxon>Haliscomenobacteraceae</taxon>
        <taxon>Phaeodactylibacter</taxon>
    </lineage>
</organism>
<evidence type="ECO:0000259" key="1">
    <source>
        <dbReference type="Pfam" id="PF12867"/>
    </source>
</evidence>
<dbReference type="EMBL" id="JPOS01000094">
    <property type="protein sequence ID" value="KGE85049.1"/>
    <property type="molecule type" value="Genomic_DNA"/>
</dbReference>
<name>A0A098RXY8_9BACT</name>
<feature type="domain" description="DinB-like" evidence="1">
    <location>
        <begin position="38"/>
        <end position="145"/>
    </location>
</feature>
<proteinExistence type="predicted"/>
<sequence>MTLSKNLSKHFKGVLFGGNWSDSNYRDQLSDVDWQMATSKVAGLNTIAQLVYHATYYLPHIASVLEGGPLQARDKYSWETPDIQSEADWQALLDAVWADAERLIAATAKLPEEQMWADFSDPKYGHYFSNLNGIIEHLHYHLGQIVLLKKLLRVRG</sequence>
<gene>
    <name evidence="2" type="ORF">IX84_30070</name>
</gene>
<dbReference type="STRING" id="1524460.IX84_30070"/>
<comment type="caution">
    <text evidence="2">The sequence shown here is derived from an EMBL/GenBank/DDBJ whole genome shotgun (WGS) entry which is preliminary data.</text>
</comment>
<keyword evidence="3" id="KW-1185">Reference proteome</keyword>
<dbReference type="Gene3D" id="1.20.120.450">
    <property type="entry name" value="dinb family like domain"/>
    <property type="match status" value="1"/>
</dbReference>
<dbReference type="AlphaFoldDB" id="A0A098RXY8"/>
<dbReference type="InterPro" id="IPR024775">
    <property type="entry name" value="DinB-like"/>
</dbReference>
<dbReference type="Proteomes" id="UP000029736">
    <property type="component" value="Unassembled WGS sequence"/>
</dbReference>
<evidence type="ECO:0000313" key="2">
    <source>
        <dbReference type="EMBL" id="KGE85049.1"/>
    </source>
</evidence>